<keyword evidence="1" id="KW-0614">Plasmid</keyword>
<dbReference type="KEGG" id="liu:OU989_23490"/>
<evidence type="ECO:0000313" key="1">
    <source>
        <dbReference type="EMBL" id="WDV09255.1"/>
    </source>
</evidence>
<sequence length="236" mass="26249">MLEIIVLVGTFLLLIVIGALSAFSESFSRKRESKWAFPAAGTVQNANRTIQPIDEASSFSTTVPVNDIIPEVQLEDNTALYKQLVDNREVVNFSHSEITNEVSNNLNQLVENINLELNDYAFECNESKLNNEIKDKIKGLVGEKTANLVTNNLTDLEENKQSVIIGLFNSEDNTIHFESSKLKLSLTEPIVSGEDDFVLLKGTLLPNGEFRVIHFDDAETVEHGYGVESFVLDKTA</sequence>
<accession>A0AAJ5RQQ1</accession>
<evidence type="ECO:0000313" key="2">
    <source>
        <dbReference type="Proteomes" id="UP001219585"/>
    </source>
</evidence>
<name>A0AAJ5RQQ1_9BACI</name>
<reference evidence="1" key="1">
    <citation type="submission" date="2022-11" db="EMBL/GenBank/DDBJ databases">
        <title>Lysinibacillus irui.</title>
        <authorList>
            <person name="Akintayo S.O."/>
        </authorList>
    </citation>
    <scope>NUCLEOTIDE SEQUENCE</scope>
    <source>
        <strain evidence="1">IRB4-01</strain>
        <plasmid evidence="1">unnamed</plasmid>
    </source>
</reference>
<gene>
    <name evidence="1" type="ORF">OU989_23490</name>
</gene>
<dbReference type="AlphaFoldDB" id="A0AAJ5RQQ1"/>
<proteinExistence type="predicted"/>
<protein>
    <submittedName>
        <fullName evidence="1">Uncharacterized protein</fullName>
    </submittedName>
</protein>
<dbReference type="RefSeq" id="WP_274797475.1">
    <property type="nucleotide sequence ID" value="NZ_CP113528.1"/>
</dbReference>
<organism evidence="1 2">
    <name type="scientific">Lysinibacillus irui</name>
    <dbReference type="NCBI Taxonomy" id="2998077"/>
    <lineage>
        <taxon>Bacteria</taxon>
        <taxon>Bacillati</taxon>
        <taxon>Bacillota</taxon>
        <taxon>Bacilli</taxon>
        <taxon>Bacillales</taxon>
        <taxon>Bacillaceae</taxon>
        <taxon>Lysinibacillus</taxon>
    </lineage>
</organism>
<dbReference type="Proteomes" id="UP001219585">
    <property type="component" value="Plasmid unnamed"/>
</dbReference>
<geneLocation type="plasmid" evidence="1 2">
    <name>unnamed</name>
</geneLocation>
<dbReference type="EMBL" id="CP113528">
    <property type="protein sequence ID" value="WDV09255.1"/>
    <property type="molecule type" value="Genomic_DNA"/>
</dbReference>